<evidence type="ECO:0000313" key="2">
    <source>
        <dbReference type="Proteomes" id="UP001595858"/>
    </source>
</evidence>
<dbReference type="Pfam" id="PF13424">
    <property type="entry name" value="TPR_12"/>
    <property type="match status" value="1"/>
</dbReference>
<dbReference type="Gene3D" id="1.25.40.10">
    <property type="entry name" value="Tetratricopeptide repeat domain"/>
    <property type="match status" value="2"/>
</dbReference>
<evidence type="ECO:0000313" key="1">
    <source>
        <dbReference type="EMBL" id="MFC4866331.1"/>
    </source>
</evidence>
<dbReference type="SUPFAM" id="SSF48452">
    <property type="entry name" value="TPR-like"/>
    <property type="match status" value="1"/>
</dbReference>
<protein>
    <submittedName>
        <fullName evidence="1">Tetratricopeptide repeat protein</fullName>
    </submittedName>
</protein>
<dbReference type="PANTHER" id="PTHR47691:SF3">
    <property type="entry name" value="HTH-TYPE TRANSCRIPTIONAL REGULATOR RV0890C-RELATED"/>
    <property type="match status" value="1"/>
</dbReference>
<dbReference type="EMBL" id="JBHSIY010000006">
    <property type="protein sequence ID" value="MFC4866331.1"/>
    <property type="molecule type" value="Genomic_DNA"/>
</dbReference>
<dbReference type="InterPro" id="IPR011990">
    <property type="entry name" value="TPR-like_helical_dom_sf"/>
</dbReference>
<comment type="caution">
    <text evidence="1">The sequence shown here is derived from an EMBL/GenBank/DDBJ whole genome shotgun (WGS) entry which is preliminary data.</text>
</comment>
<proteinExistence type="predicted"/>
<organism evidence="1 2">
    <name type="scientific">Streptomonospora arabica</name>
    <dbReference type="NCBI Taxonomy" id="412417"/>
    <lineage>
        <taxon>Bacteria</taxon>
        <taxon>Bacillati</taxon>
        <taxon>Actinomycetota</taxon>
        <taxon>Actinomycetes</taxon>
        <taxon>Streptosporangiales</taxon>
        <taxon>Nocardiopsidaceae</taxon>
        <taxon>Streptomonospora</taxon>
    </lineage>
</organism>
<dbReference type="SUPFAM" id="SSF52540">
    <property type="entry name" value="P-loop containing nucleoside triphosphate hydrolases"/>
    <property type="match status" value="1"/>
</dbReference>
<accession>A0ABV9SGV8</accession>
<keyword evidence="2" id="KW-1185">Reference proteome</keyword>
<dbReference type="PANTHER" id="PTHR47691">
    <property type="entry name" value="REGULATOR-RELATED"/>
    <property type="match status" value="1"/>
</dbReference>
<dbReference type="InterPro" id="IPR027417">
    <property type="entry name" value="P-loop_NTPase"/>
</dbReference>
<sequence length="682" mass="73925">MSSDNNAADVVGTVVQAGAVHGGIHLHPATTPGLVPHQLPAPRCFVNRSRDLDTLEAAWRGRGPSTAHWVAIDGPSGIGKTALATTWLSAHRDRWPDGLLYADLARTDTDTALGGWLHALGVPPAGLPHHPDHRTALWRSLSAQRRLAVLIDTSTPVQARRLLPAGAGCLGIATSQYSLVDLVADGATRLPLGTLADHELNRLLDVLLGADHPAPAPLRRAAAGACGGVPLAACLAAAHLARHPSTTPDQLTRSLTRETPVADRLTDLDARLPADQARAARLLALHPGPRISPTAARALLGETHTHLLHGLVEADLLHDHGHDHYVFHDAIRSWLHTRAIADLSEQERSAARIRLLEAYRDTTTAADLVLNPWRWRVAIDVVEGVNARQEANTPWFDDAAAALIWLDQEFTAIRALVALAHETGAHRLCWQLVESLKFYFTARRPYTAWEEIADTALDSAQTAGDTAGEAYMRLLLGGLENNRHDFLAARSHFRAAMPLWEHLDHVAGIASTLEGLGVTFLAQEDDLAAAVEILQQSLIHHQAIGRPRGIALQQRHLAEAFLKTRRLPEARALLEETIPVFTEAGDVYQTGRSQRHLARVHLAARDPDRAEAAARQALAAAQSADVGYEVAGIHVLLADIARHRGHPGTEHDHLAIALPLFERIGAPETADIRRRLDDLADD</sequence>
<dbReference type="RefSeq" id="WP_344139894.1">
    <property type="nucleotide sequence ID" value="NZ_BAAAQI010000001.1"/>
</dbReference>
<gene>
    <name evidence="1" type="ORF">ACFPCZ_06785</name>
</gene>
<reference evidence="2" key="1">
    <citation type="journal article" date="2019" name="Int. J. Syst. Evol. Microbiol.">
        <title>The Global Catalogue of Microorganisms (GCM) 10K type strain sequencing project: providing services to taxonomists for standard genome sequencing and annotation.</title>
        <authorList>
            <consortium name="The Broad Institute Genomics Platform"/>
            <consortium name="The Broad Institute Genome Sequencing Center for Infectious Disease"/>
            <person name="Wu L."/>
            <person name="Ma J."/>
        </authorList>
    </citation>
    <scope>NUCLEOTIDE SEQUENCE [LARGE SCALE GENOMIC DNA]</scope>
    <source>
        <strain evidence="2">CGMCC 4.7304</strain>
    </source>
</reference>
<dbReference type="Proteomes" id="UP001595858">
    <property type="component" value="Unassembled WGS sequence"/>
</dbReference>
<dbReference type="Gene3D" id="3.40.50.300">
    <property type="entry name" value="P-loop containing nucleotide triphosphate hydrolases"/>
    <property type="match status" value="1"/>
</dbReference>
<name>A0ABV9SGV8_9ACTN</name>